<feature type="compositionally biased region" description="Low complexity" evidence="1">
    <location>
        <begin position="35"/>
        <end position="47"/>
    </location>
</feature>
<proteinExistence type="predicted"/>
<dbReference type="Proteomes" id="UP001271007">
    <property type="component" value="Unassembled WGS sequence"/>
</dbReference>
<feature type="region of interest" description="Disordered" evidence="1">
    <location>
        <begin position="1"/>
        <end position="86"/>
    </location>
</feature>
<accession>A0AAJ0GHV2</accession>
<dbReference type="AlphaFoldDB" id="A0AAJ0GHV2"/>
<dbReference type="EMBL" id="JAWDJX010000002">
    <property type="protein sequence ID" value="KAK3057881.1"/>
    <property type="molecule type" value="Genomic_DNA"/>
</dbReference>
<evidence type="ECO:0000313" key="2">
    <source>
        <dbReference type="EMBL" id="KAK3057881.1"/>
    </source>
</evidence>
<reference evidence="2" key="1">
    <citation type="submission" date="2023-04" db="EMBL/GenBank/DDBJ databases">
        <title>Black Yeasts Isolated from many extreme environments.</title>
        <authorList>
            <person name="Coleine C."/>
            <person name="Stajich J.E."/>
            <person name="Selbmann L."/>
        </authorList>
    </citation>
    <scope>NUCLEOTIDE SEQUENCE</scope>
    <source>
        <strain evidence="2">CCFEE 5312</strain>
    </source>
</reference>
<evidence type="ECO:0000256" key="1">
    <source>
        <dbReference type="SAM" id="MobiDB-lite"/>
    </source>
</evidence>
<sequence length="149" mass="15327">MSTQQPNNVWQTAAAGRQRQSQSASRTPQNRSGTASPSLQAAPSPSSRPDGGRTLQPVDSVWTQRSSSGNRSNGQPRTDAAQDDGGFNAAEVKTFLAADVGSVVVYKPAEAAGGARQGGAWGSRSNVMANGQPFLAQLAKQVTTLEGGG</sequence>
<feature type="compositionally biased region" description="Polar residues" evidence="1">
    <location>
        <begin position="1"/>
        <end position="11"/>
    </location>
</feature>
<keyword evidence="3" id="KW-1185">Reference proteome</keyword>
<gene>
    <name evidence="2" type="ORF">LTR09_000956</name>
</gene>
<comment type="caution">
    <text evidence="2">The sequence shown here is derived from an EMBL/GenBank/DDBJ whole genome shotgun (WGS) entry which is preliminary data.</text>
</comment>
<feature type="compositionally biased region" description="Polar residues" evidence="1">
    <location>
        <begin position="61"/>
        <end position="76"/>
    </location>
</feature>
<name>A0AAJ0GHV2_9PEZI</name>
<evidence type="ECO:0000313" key="3">
    <source>
        <dbReference type="Proteomes" id="UP001271007"/>
    </source>
</evidence>
<organism evidence="2 3">
    <name type="scientific">Extremus antarcticus</name>
    <dbReference type="NCBI Taxonomy" id="702011"/>
    <lineage>
        <taxon>Eukaryota</taxon>
        <taxon>Fungi</taxon>
        <taxon>Dikarya</taxon>
        <taxon>Ascomycota</taxon>
        <taxon>Pezizomycotina</taxon>
        <taxon>Dothideomycetes</taxon>
        <taxon>Dothideomycetidae</taxon>
        <taxon>Mycosphaerellales</taxon>
        <taxon>Extremaceae</taxon>
        <taxon>Extremus</taxon>
    </lineage>
</organism>
<protein>
    <submittedName>
        <fullName evidence="2">Uncharacterized protein</fullName>
    </submittedName>
</protein>
<feature type="compositionally biased region" description="Low complexity" evidence="1">
    <location>
        <begin position="13"/>
        <end position="26"/>
    </location>
</feature>